<dbReference type="HOGENOM" id="CLU_2968275_0_0_2"/>
<sequence length="58" mass="6771">MVEVFRLKIIQQDLQLFFQSNKTQREGFEPPGACAHRLSRPAPYRARRPLQKVVICSD</sequence>
<organism evidence="1">
    <name type="scientific">Candidatus Nitrosarchaeum limnium SFB1</name>
    <dbReference type="NCBI Taxonomy" id="886738"/>
    <lineage>
        <taxon>Archaea</taxon>
        <taxon>Nitrososphaerota</taxon>
        <taxon>Nitrososphaeria</taxon>
        <taxon>Nitrosopumilales</taxon>
        <taxon>Nitrosopumilaceae</taxon>
        <taxon>Nitrosarchaeum</taxon>
    </lineage>
</organism>
<dbReference type="STRING" id="886738.Nlim_1228"/>
<gene>
    <name evidence="1" type="ORF">Nlim_1228</name>
</gene>
<dbReference type="EMBL" id="AEGP01000043">
    <property type="protein sequence ID" value="EGG41994.1"/>
    <property type="molecule type" value="Genomic_DNA"/>
</dbReference>
<name>F3KKZ3_9ARCH</name>
<accession>F3KKZ3</accession>
<comment type="caution">
    <text evidence="1">The sequence shown here is derived from an EMBL/GenBank/DDBJ whole genome shotgun (WGS) entry which is preliminary data.</text>
</comment>
<proteinExistence type="predicted"/>
<reference evidence="1" key="1">
    <citation type="journal article" date="2011" name="PLoS ONE">
        <title>Genome of a low-salinity ammonia-oxidizing archaeon determined by single-cell and metagenomic analysis.</title>
        <authorList>
            <person name="Blainey P.C."/>
            <person name="Mosier A.C."/>
            <person name="Potanina A."/>
            <person name="Francis C.A."/>
            <person name="Quake S.R."/>
        </authorList>
    </citation>
    <scope>NUCLEOTIDE SEQUENCE [LARGE SCALE GENOMIC DNA]</scope>
    <source>
        <strain evidence="1">SFB1</strain>
    </source>
</reference>
<dbReference type="AlphaFoldDB" id="F3KKZ3"/>
<evidence type="ECO:0000313" key="1">
    <source>
        <dbReference type="EMBL" id="EGG41994.1"/>
    </source>
</evidence>
<dbReference type="Proteomes" id="UP000004348">
    <property type="component" value="Chromosome"/>
</dbReference>
<protein>
    <submittedName>
        <fullName evidence="1">Uncharacterized protein</fullName>
    </submittedName>
</protein>